<keyword evidence="3" id="KW-0067">ATP-binding</keyword>
<dbReference type="PANTHER" id="PTHR48470:SF1">
    <property type="entry name" value="CELL DIVISION CONTROL PROTEIN 48 C ISOFORM 1"/>
    <property type="match status" value="1"/>
</dbReference>
<keyword evidence="2" id="KW-0547">Nucleotide-binding</keyword>
<dbReference type="Pfam" id="PF16725">
    <property type="entry name" value="Nucleolin_bd"/>
    <property type="match status" value="1"/>
</dbReference>
<keyword evidence="7" id="KW-1185">Reference proteome</keyword>
<dbReference type="InterPro" id="IPR031996">
    <property type="entry name" value="NVL2_nucleolin-bd"/>
</dbReference>
<dbReference type="InterPro" id="IPR003960">
    <property type="entry name" value="ATPase_AAA_CS"/>
</dbReference>
<feature type="domain" description="AAA+ ATPase" evidence="5">
    <location>
        <begin position="276"/>
        <end position="425"/>
    </location>
</feature>
<feature type="compositionally biased region" description="Acidic residues" evidence="4">
    <location>
        <begin position="90"/>
        <end position="104"/>
    </location>
</feature>
<feature type="domain" description="AAA+ ATPase" evidence="5">
    <location>
        <begin position="526"/>
        <end position="683"/>
    </location>
</feature>
<dbReference type="Gene3D" id="1.10.8.60">
    <property type="match status" value="2"/>
</dbReference>
<dbReference type="Pfam" id="PF00004">
    <property type="entry name" value="AAA"/>
    <property type="match status" value="2"/>
</dbReference>
<feature type="region of interest" description="Disordered" evidence="4">
    <location>
        <begin position="72"/>
        <end position="112"/>
    </location>
</feature>
<dbReference type="GO" id="GO:0005524">
    <property type="term" value="F:ATP binding"/>
    <property type="evidence" value="ECO:0007669"/>
    <property type="project" value="UniProtKB-KW"/>
</dbReference>
<evidence type="ECO:0000313" key="6">
    <source>
        <dbReference type="EMBL" id="KAF5940313.1"/>
    </source>
</evidence>
<evidence type="ECO:0000259" key="5">
    <source>
        <dbReference type="SMART" id="SM00382"/>
    </source>
</evidence>
<dbReference type="SMART" id="SM00382">
    <property type="entry name" value="AAA"/>
    <property type="match status" value="2"/>
</dbReference>
<reference evidence="7" key="1">
    <citation type="journal article" date="2020" name="Nat. Commun.">
        <title>Genome assembly of wild tea tree DASZ reveals pedigree and selection history of tea varieties.</title>
        <authorList>
            <person name="Zhang W."/>
            <person name="Zhang Y."/>
            <person name="Qiu H."/>
            <person name="Guo Y."/>
            <person name="Wan H."/>
            <person name="Zhang X."/>
            <person name="Scossa F."/>
            <person name="Alseekh S."/>
            <person name="Zhang Q."/>
            <person name="Wang P."/>
            <person name="Xu L."/>
            <person name="Schmidt M.H."/>
            <person name="Jia X."/>
            <person name="Li D."/>
            <person name="Zhu A."/>
            <person name="Guo F."/>
            <person name="Chen W."/>
            <person name="Ni D."/>
            <person name="Usadel B."/>
            <person name="Fernie A.R."/>
            <person name="Wen W."/>
        </authorList>
    </citation>
    <scope>NUCLEOTIDE SEQUENCE [LARGE SCALE GENOMIC DNA]</scope>
    <source>
        <strain evidence="7">cv. G240</strain>
    </source>
</reference>
<dbReference type="PANTHER" id="PTHR48470">
    <property type="entry name" value="CELL DIVISION CONTROL PROTEIN 48 C ISOFORM 1"/>
    <property type="match status" value="1"/>
</dbReference>
<dbReference type="InterPro" id="IPR055278">
    <property type="entry name" value="CDC48c"/>
</dbReference>
<comment type="caution">
    <text evidence="6">The sequence shown here is derived from an EMBL/GenBank/DDBJ whole genome shotgun (WGS) entry which is preliminary data.</text>
</comment>
<reference evidence="6 7" key="2">
    <citation type="submission" date="2020-07" db="EMBL/GenBank/DDBJ databases">
        <title>Genome assembly of wild tea tree DASZ reveals pedigree and selection history of tea varieties.</title>
        <authorList>
            <person name="Zhang W."/>
        </authorList>
    </citation>
    <scope>NUCLEOTIDE SEQUENCE [LARGE SCALE GENOMIC DNA]</scope>
    <source>
        <strain evidence="7">cv. G240</strain>
        <tissue evidence="6">Leaf</tissue>
    </source>
</reference>
<dbReference type="Gene3D" id="3.40.50.300">
    <property type="entry name" value="P-loop containing nucleotide triphosphate hydrolases"/>
    <property type="match status" value="2"/>
</dbReference>
<dbReference type="PROSITE" id="PS00674">
    <property type="entry name" value="AAA"/>
    <property type="match status" value="1"/>
</dbReference>
<protein>
    <recommendedName>
        <fullName evidence="5">AAA+ ATPase domain-containing protein</fullName>
    </recommendedName>
</protein>
<sequence length="802" mass="89845">MKMGRRRRGGGSPPSTDFERVLRRHIESCNRHKYATVDEIVSHLRSNFPGYSRQKLQPFTTTVQKTLEHIKSTSITSSNQGRPSTSNFVFDDEEEEEEDDDEDESARKKVKRIDASEERLQRLENQHIRRKRIGIIDQSSSSSKSESESADGAVSTSEDAIYGEKLEPEFDLMKSMLRASYSESKDAEKLKENVEVELVVNNKADDKVDLLEGDMKRFEKGLNGDGDGGGGEEVKEKDGPRFRDLGGMSGVVEELKMEVIVPLYHPQLPRWLRVRLMAGILLHGPPGCGKTKLAYAIANETGVPFYKKLVFGVSGASEENIRDLFMKADRTAPSIVFIDEIAAIASKRENLQREMERRIVTQLMTCMDESHRLVQPADANTNAESSDCRPGYVLVIGATNRPDAVDPALRRPGRFDREIVLGVPDENARVEILFALTRNLRLEGAFDLVKIARSTPGFVGADLAALANKAGNLAMKRIIDRRKSDLSGEPTDVDHTEDWWRHPWLPEEMENLSITMADFEGFRVDLETGFLLYGPPGCGKTLIAKAVANEAGANFIHIKGPELLNKYVGESELAVRTIFSRARTCAPCILFFDEVDALTTKRGKEGGWVVERLLNQLLIELDSADQRRGVYVIGATNSKILLSFVYQVIISDLAKMHTRPEVMDRAVLRPGRFGKLLYVPLPSPDERGLILKALARKKPIDASVDLIVIRSDEACENLTELIFLHWFNYIMNEAAMAALEEKLTAQSSSDADHPISLTIKKTQFEQALKKISPSVSDKLVVNHLFIMLKIHIFRSINSLTMM</sequence>
<name>A0A7J7GHT5_CAMSI</name>
<dbReference type="SUPFAM" id="SSF52540">
    <property type="entry name" value="P-loop containing nucleoside triphosphate hydrolases"/>
    <property type="match status" value="2"/>
</dbReference>
<accession>A0A7J7GHT5</accession>
<dbReference type="Proteomes" id="UP000593564">
    <property type="component" value="Unassembled WGS sequence"/>
</dbReference>
<gene>
    <name evidence="6" type="ORF">HYC85_021480</name>
</gene>
<dbReference type="InterPro" id="IPR041569">
    <property type="entry name" value="AAA_lid_3"/>
</dbReference>
<dbReference type="FunFam" id="1.10.8.60:FF:000109">
    <property type="entry name" value="Cell division control protein 48 homolog C"/>
    <property type="match status" value="1"/>
</dbReference>
<feature type="compositionally biased region" description="Polar residues" evidence="4">
    <location>
        <begin position="72"/>
        <end position="88"/>
    </location>
</feature>
<dbReference type="AlphaFoldDB" id="A0A7J7GHT5"/>
<dbReference type="InterPro" id="IPR038100">
    <property type="entry name" value="NLV2_N_sf"/>
</dbReference>
<evidence type="ECO:0000256" key="1">
    <source>
        <dbReference type="ARBA" id="ARBA00006914"/>
    </source>
</evidence>
<proteinExistence type="inferred from homology"/>
<evidence type="ECO:0000256" key="4">
    <source>
        <dbReference type="SAM" id="MobiDB-lite"/>
    </source>
</evidence>
<dbReference type="Pfam" id="PF17862">
    <property type="entry name" value="AAA_lid_3"/>
    <property type="match status" value="1"/>
</dbReference>
<dbReference type="EMBL" id="JACBKZ010000010">
    <property type="protein sequence ID" value="KAF5940313.1"/>
    <property type="molecule type" value="Genomic_DNA"/>
</dbReference>
<feature type="region of interest" description="Disordered" evidence="4">
    <location>
        <begin position="221"/>
        <end position="240"/>
    </location>
</feature>
<evidence type="ECO:0000256" key="2">
    <source>
        <dbReference type="ARBA" id="ARBA00022741"/>
    </source>
</evidence>
<dbReference type="Gene3D" id="1.10.10.2010">
    <property type="match status" value="1"/>
</dbReference>
<dbReference type="InterPro" id="IPR027417">
    <property type="entry name" value="P-loop_NTPase"/>
</dbReference>
<dbReference type="InterPro" id="IPR003959">
    <property type="entry name" value="ATPase_AAA_core"/>
</dbReference>
<comment type="similarity">
    <text evidence="1">Belongs to the AAA ATPase family.</text>
</comment>
<evidence type="ECO:0000256" key="3">
    <source>
        <dbReference type="ARBA" id="ARBA00022840"/>
    </source>
</evidence>
<feature type="region of interest" description="Disordered" evidence="4">
    <location>
        <begin position="131"/>
        <end position="162"/>
    </location>
</feature>
<dbReference type="GO" id="GO:0016887">
    <property type="term" value="F:ATP hydrolysis activity"/>
    <property type="evidence" value="ECO:0007669"/>
    <property type="project" value="InterPro"/>
</dbReference>
<dbReference type="InterPro" id="IPR003593">
    <property type="entry name" value="AAA+_ATPase"/>
</dbReference>
<dbReference type="FunFam" id="3.40.50.300:FF:000365">
    <property type="entry name" value="Ribosome biogenesis ATPase RIX7"/>
    <property type="match status" value="1"/>
</dbReference>
<evidence type="ECO:0000313" key="7">
    <source>
        <dbReference type="Proteomes" id="UP000593564"/>
    </source>
</evidence>
<organism evidence="6 7">
    <name type="scientific">Camellia sinensis</name>
    <name type="common">Tea plant</name>
    <name type="synonym">Thea sinensis</name>
    <dbReference type="NCBI Taxonomy" id="4442"/>
    <lineage>
        <taxon>Eukaryota</taxon>
        <taxon>Viridiplantae</taxon>
        <taxon>Streptophyta</taxon>
        <taxon>Embryophyta</taxon>
        <taxon>Tracheophyta</taxon>
        <taxon>Spermatophyta</taxon>
        <taxon>Magnoliopsida</taxon>
        <taxon>eudicotyledons</taxon>
        <taxon>Gunneridae</taxon>
        <taxon>Pentapetalae</taxon>
        <taxon>asterids</taxon>
        <taxon>Ericales</taxon>
        <taxon>Theaceae</taxon>
        <taxon>Camellia</taxon>
    </lineage>
</organism>